<sequence>MHAGVEPSKTRRLYLLLRERIVGGALPAGARLSSEPELAALHGVSRVTVRRALDGLEREGLIRRQPGAGTFVTGADGAKTIVADFANMLAHLVEMGRRTRVRLIAFGYEAPLPAVAEALRLSPGERVQRSVRVRTIDDVPLSYLVTFVPEGIGATYSDEDLASTPLLSLLERSGVKAERASQTIGATLAGPEVAEHLAVEVGSALLSITRTVFDAEDRGVEHLEALYRPDRYAFQMELMRIGRGPERRWSPVAPTAFKANGRRSRPSSSPGSPRA</sequence>
<dbReference type="Pfam" id="PF00392">
    <property type="entry name" value="GntR"/>
    <property type="match status" value="1"/>
</dbReference>
<dbReference type="RefSeq" id="WP_149819582.1">
    <property type="nucleotide sequence ID" value="NZ_VUOA01000029.1"/>
</dbReference>
<dbReference type="InterPro" id="IPR028978">
    <property type="entry name" value="Chorismate_lyase_/UTRA_dom_sf"/>
</dbReference>
<reference evidence="6 7" key="1">
    <citation type="submission" date="2019-09" db="EMBL/GenBank/DDBJ databases">
        <title>Salinarimonas rosea gen. nov., sp. nov., a new member of the a-2 subgroup of the Proteobacteria.</title>
        <authorList>
            <person name="Liu J."/>
        </authorList>
    </citation>
    <scope>NUCLEOTIDE SEQUENCE [LARGE SCALE GENOMIC DNA]</scope>
    <source>
        <strain evidence="6 7">BN140002</strain>
    </source>
</reference>
<keyword evidence="7" id="KW-1185">Reference proteome</keyword>
<keyword evidence="1" id="KW-0805">Transcription regulation</keyword>
<dbReference type="SUPFAM" id="SSF64288">
    <property type="entry name" value="Chorismate lyase-like"/>
    <property type="match status" value="1"/>
</dbReference>
<evidence type="ECO:0000256" key="1">
    <source>
        <dbReference type="ARBA" id="ARBA00023015"/>
    </source>
</evidence>
<accession>A0A5B2VB98</accession>
<dbReference type="PROSITE" id="PS50949">
    <property type="entry name" value="HTH_GNTR"/>
    <property type="match status" value="1"/>
</dbReference>
<evidence type="ECO:0000256" key="3">
    <source>
        <dbReference type="ARBA" id="ARBA00023163"/>
    </source>
</evidence>
<feature type="region of interest" description="Disordered" evidence="4">
    <location>
        <begin position="249"/>
        <end position="275"/>
    </location>
</feature>
<dbReference type="Pfam" id="PF07702">
    <property type="entry name" value="UTRA"/>
    <property type="match status" value="1"/>
</dbReference>
<gene>
    <name evidence="6" type="ORF">F0L46_16655</name>
</gene>
<dbReference type="InterPro" id="IPR050679">
    <property type="entry name" value="Bact_HTH_transcr_reg"/>
</dbReference>
<dbReference type="OrthoDB" id="5450856at2"/>
<dbReference type="PANTHER" id="PTHR44846">
    <property type="entry name" value="MANNOSYL-D-GLYCERATE TRANSPORT/METABOLISM SYSTEM REPRESSOR MNGR-RELATED"/>
    <property type="match status" value="1"/>
</dbReference>
<reference evidence="6 7" key="2">
    <citation type="submission" date="2019-09" db="EMBL/GenBank/DDBJ databases">
        <authorList>
            <person name="Jin C."/>
        </authorList>
    </citation>
    <scope>NUCLEOTIDE SEQUENCE [LARGE SCALE GENOMIC DNA]</scope>
    <source>
        <strain evidence="6 7">BN140002</strain>
    </source>
</reference>
<keyword evidence="2" id="KW-0238">DNA-binding</keyword>
<dbReference type="GO" id="GO:0003700">
    <property type="term" value="F:DNA-binding transcription factor activity"/>
    <property type="evidence" value="ECO:0007669"/>
    <property type="project" value="InterPro"/>
</dbReference>
<dbReference type="GO" id="GO:0045892">
    <property type="term" value="P:negative regulation of DNA-templated transcription"/>
    <property type="evidence" value="ECO:0007669"/>
    <property type="project" value="TreeGrafter"/>
</dbReference>
<evidence type="ECO:0000313" key="6">
    <source>
        <dbReference type="EMBL" id="KAA2236008.1"/>
    </source>
</evidence>
<dbReference type="InterPro" id="IPR000524">
    <property type="entry name" value="Tscrpt_reg_HTH_GntR"/>
</dbReference>
<organism evidence="6 7">
    <name type="scientific">Salinarimonas soli</name>
    <dbReference type="NCBI Taxonomy" id="1638099"/>
    <lineage>
        <taxon>Bacteria</taxon>
        <taxon>Pseudomonadati</taxon>
        <taxon>Pseudomonadota</taxon>
        <taxon>Alphaproteobacteria</taxon>
        <taxon>Hyphomicrobiales</taxon>
        <taxon>Salinarimonadaceae</taxon>
        <taxon>Salinarimonas</taxon>
    </lineage>
</organism>
<dbReference type="Gene3D" id="3.40.1410.10">
    <property type="entry name" value="Chorismate lyase-like"/>
    <property type="match status" value="1"/>
</dbReference>
<dbReference type="EMBL" id="VUOA01000029">
    <property type="protein sequence ID" value="KAA2236008.1"/>
    <property type="molecule type" value="Genomic_DNA"/>
</dbReference>
<dbReference type="GO" id="GO:0003677">
    <property type="term" value="F:DNA binding"/>
    <property type="evidence" value="ECO:0007669"/>
    <property type="project" value="UniProtKB-KW"/>
</dbReference>
<dbReference type="Proteomes" id="UP000323142">
    <property type="component" value="Unassembled WGS sequence"/>
</dbReference>
<dbReference type="PRINTS" id="PR00035">
    <property type="entry name" value="HTHGNTR"/>
</dbReference>
<dbReference type="SMART" id="SM00345">
    <property type="entry name" value="HTH_GNTR"/>
    <property type="match status" value="1"/>
</dbReference>
<protein>
    <submittedName>
        <fullName evidence="6">GntR family transcriptional regulator</fullName>
    </submittedName>
</protein>
<name>A0A5B2VB98_9HYPH</name>
<evidence type="ECO:0000256" key="2">
    <source>
        <dbReference type="ARBA" id="ARBA00023125"/>
    </source>
</evidence>
<dbReference type="InterPro" id="IPR011663">
    <property type="entry name" value="UTRA"/>
</dbReference>
<dbReference type="InterPro" id="IPR036390">
    <property type="entry name" value="WH_DNA-bd_sf"/>
</dbReference>
<evidence type="ECO:0000256" key="4">
    <source>
        <dbReference type="SAM" id="MobiDB-lite"/>
    </source>
</evidence>
<keyword evidence="3" id="KW-0804">Transcription</keyword>
<dbReference type="InterPro" id="IPR036388">
    <property type="entry name" value="WH-like_DNA-bd_sf"/>
</dbReference>
<proteinExistence type="predicted"/>
<dbReference type="SMART" id="SM00866">
    <property type="entry name" value="UTRA"/>
    <property type="match status" value="1"/>
</dbReference>
<dbReference type="SUPFAM" id="SSF46785">
    <property type="entry name" value="Winged helix' DNA-binding domain"/>
    <property type="match status" value="1"/>
</dbReference>
<feature type="compositionally biased region" description="Low complexity" evidence="4">
    <location>
        <begin position="266"/>
        <end position="275"/>
    </location>
</feature>
<dbReference type="CDD" id="cd07377">
    <property type="entry name" value="WHTH_GntR"/>
    <property type="match status" value="1"/>
</dbReference>
<evidence type="ECO:0000259" key="5">
    <source>
        <dbReference type="PROSITE" id="PS50949"/>
    </source>
</evidence>
<dbReference type="AlphaFoldDB" id="A0A5B2VB98"/>
<feature type="domain" description="HTH gntR-type" evidence="5">
    <location>
        <begin position="7"/>
        <end position="75"/>
    </location>
</feature>
<dbReference type="Gene3D" id="1.10.10.10">
    <property type="entry name" value="Winged helix-like DNA-binding domain superfamily/Winged helix DNA-binding domain"/>
    <property type="match status" value="1"/>
</dbReference>
<comment type="caution">
    <text evidence="6">The sequence shown here is derived from an EMBL/GenBank/DDBJ whole genome shotgun (WGS) entry which is preliminary data.</text>
</comment>
<dbReference type="PANTHER" id="PTHR44846:SF1">
    <property type="entry name" value="MANNOSYL-D-GLYCERATE TRANSPORT_METABOLISM SYSTEM REPRESSOR MNGR-RELATED"/>
    <property type="match status" value="1"/>
</dbReference>
<evidence type="ECO:0000313" key="7">
    <source>
        <dbReference type="Proteomes" id="UP000323142"/>
    </source>
</evidence>